<dbReference type="Proteomes" id="UP000070617">
    <property type="component" value="Unassembled WGS sequence"/>
</dbReference>
<proteinExistence type="inferred from homology"/>
<dbReference type="Gene3D" id="3.30.1330.30">
    <property type="match status" value="1"/>
</dbReference>
<evidence type="ECO:0000256" key="3">
    <source>
        <dbReference type="ARBA" id="ARBA00022679"/>
    </source>
</evidence>
<dbReference type="STRING" id="134605.HMPREF3206_00626"/>
<evidence type="ECO:0000259" key="4">
    <source>
        <dbReference type="SMART" id="SM00967"/>
    </source>
</evidence>
<dbReference type="GO" id="GO:0003723">
    <property type="term" value="F:RNA binding"/>
    <property type="evidence" value="ECO:0007669"/>
    <property type="project" value="InterPro"/>
</dbReference>
<name>A0A133NH80_9FUSO</name>
<sequence>MERVIGINPVLEVLQNREKTIEKLEVYKGVRGEILQKIQRLASERNIKIFYTNKKIENSQGFCIFLTDYDYYREFDEILENMARKSQSIILILDEIQDPRNFGALIRSAEVFGVDAIIIPERNSVRINETVVKTSTGAIEYVPIVKVTNLSNTIEKLKKIDYWVYGAAGEAESSSAEEQYPQKVVLVLGNEGTGLRKKVREYCDKLIKIPMRGKINSLNVSVAGGILLSEIAKFHKE</sequence>
<evidence type="ECO:0000256" key="2">
    <source>
        <dbReference type="ARBA" id="ARBA00022603"/>
    </source>
</evidence>
<evidence type="ECO:0000256" key="1">
    <source>
        <dbReference type="ARBA" id="ARBA00007228"/>
    </source>
</evidence>
<dbReference type="Gene3D" id="3.40.1280.10">
    <property type="match status" value="1"/>
</dbReference>
<dbReference type="SMART" id="SM00967">
    <property type="entry name" value="SpoU_sub_bind"/>
    <property type="match status" value="1"/>
</dbReference>
<protein>
    <submittedName>
        <fullName evidence="5">RNA methyltransferase, TrmH family, group 3</fullName>
    </submittedName>
</protein>
<dbReference type="InterPro" id="IPR029064">
    <property type="entry name" value="Ribosomal_eL30-like_sf"/>
</dbReference>
<dbReference type="AlphaFoldDB" id="A0A133NH80"/>
<dbReference type="SUPFAM" id="SSF75217">
    <property type="entry name" value="alpha/beta knot"/>
    <property type="match status" value="1"/>
</dbReference>
<accession>A0A133NH80</accession>
<dbReference type="SUPFAM" id="SSF55315">
    <property type="entry name" value="L30e-like"/>
    <property type="match status" value="1"/>
</dbReference>
<dbReference type="InterPro" id="IPR029028">
    <property type="entry name" value="Alpha/beta_knot_MTases"/>
</dbReference>
<comment type="caution">
    <text evidence="5">The sequence shown here is derived from an EMBL/GenBank/DDBJ whole genome shotgun (WGS) entry which is preliminary data.</text>
</comment>
<feature type="domain" description="RNA 2-O ribose methyltransferase substrate binding" evidence="4">
    <location>
        <begin position="3"/>
        <end position="72"/>
    </location>
</feature>
<comment type="similarity">
    <text evidence="1">Belongs to the class IV-like SAM-binding methyltransferase superfamily. RNA methyltransferase TrmH family.</text>
</comment>
<organism evidence="5 6">
    <name type="scientific">Fusobacterium equinum</name>
    <dbReference type="NCBI Taxonomy" id="134605"/>
    <lineage>
        <taxon>Bacteria</taxon>
        <taxon>Fusobacteriati</taxon>
        <taxon>Fusobacteriota</taxon>
        <taxon>Fusobacteriia</taxon>
        <taxon>Fusobacteriales</taxon>
        <taxon>Fusobacteriaceae</taxon>
        <taxon>Fusobacterium</taxon>
    </lineage>
</organism>
<dbReference type="InterPro" id="IPR004441">
    <property type="entry name" value="rRNA_MeTrfase_TrmH"/>
</dbReference>
<dbReference type="RefSeq" id="WP_060793517.1">
    <property type="nucleotide sequence ID" value="NZ_KQ956520.1"/>
</dbReference>
<dbReference type="GO" id="GO:0008173">
    <property type="term" value="F:RNA methyltransferase activity"/>
    <property type="evidence" value="ECO:0007669"/>
    <property type="project" value="InterPro"/>
</dbReference>
<keyword evidence="6" id="KW-1185">Reference proteome</keyword>
<dbReference type="CDD" id="cd18103">
    <property type="entry name" value="SpoU-like_RlmB"/>
    <property type="match status" value="1"/>
</dbReference>
<evidence type="ECO:0000313" key="5">
    <source>
        <dbReference type="EMBL" id="KXA15640.1"/>
    </source>
</evidence>
<dbReference type="NCBIfam" id="TIGR00186">
    <property type="entry name" value="rRNA_methyl_3"/>
    <property type="match status" value="1"/>
</dbReference>
<reference evidence="6" key="1">
    <citation type="submission" date="2016-01" db="EMBL/GenBank/DDBJ databases">
        <authorList>
            <person name="Mitreva M."/>
            <person name="Pepin K.H."/>
            <person name="Mihindukulasuriya K.A."/>
            <person name="Fulton R."/>
            <person name="Fronick C."/>
            <person name="O'Laughlin M."/>
            <person name="Miner T."/>
            <person name="Herter B."/>
            <person name="Rosa B.A."/>
            <person name="Cordes M."/>
            <person name="Tomlinson C."/>
            <person name="Wollam A."/>
            <person name="Palsikar V.B."/>
            <person name="Mardis E.R."/>
            <person name="Wilson R.K."/>
        </authorList>
    </citation>
    <scope>NUCLEOTIDE SEQUENCE [LARGE SCALE GENOMIC DNA]</scope>
    <source>
        <strain evidence="6">CMW8396</strain>
    </source>
</reference>
<dbReference type="PANTHER" id="PTHR46429:SF1">
    <property type="entry name" value="23S RRNA (GUANOSINE-2'-O-)-METHYLTRANSFERASE RLMB"/>
    <property type="match status" value="1"/>
</dbReference>
<keyword evidence="3 5" id="KW-0808">Transferase</keyword>
<evidence type="ECO:0000313" key="6">
    <source>
        <dbReference type="Proteomes" id="UP000070617"/>
    </source>
</evidence>
<dbReference type="GO" id="GO:0032259">
    <property type="term" value="P:methylation"/>
    <property type="evidence" value="ECO:0007669"/>
    <property type="project" value="UniProtKB-KW"/>
</dbReference>
<keyword evidence="2 5" id="KW-0489">Methyltransferase</keyword>
<dbReference type="GO" id="GO:0005829">
    <property type="term" value="C:cytosol"/>
    <property type="evidence" value="ECO:0007669"/>
    <property type="project" value="TreeGrafter"/>
</dbReference>
<gene>
    <name evidence="5" type="ORF">HMPREF3206_00626</name>
</gene>
<dbReference type="InterPro" id="IPR029026">
    <property type="entry name" value="tRNA_m1G_MTases_N"/>
</dbReference>
<dbReference type="EMBL" id="LRPX01000024">
    <property type="protein sequence ID" value="KXA15640.1"/>
    <property type="molecule type" value="Genomic_DNA"/>
</dbReference>
<dbReference type="PANTHER" id="PTHR46429">
    <property type="entry name" value="23S RRNA (GUANOSINE-2'-O-)-METHYLTRANSFERASE RLMB"/>
    <property type="match status" value="1"/>
</dbReference>
<dbReference type="PATRIC" id="fig|134605.3.peg.628"/>
<dbReference type="FunFam" id="3.40.1280.10:FF:000008">
    <property type="entry name" value="Group 3 RNA methyltransferase TrmH"/>
    <property type="match status" value="1"/>
</dbReference>
<dbReference type="Pfam" id="PF08032">
    <property type="entry name" value="SpoU_sub_bind"/>
    <property type="match status" value="1"/>
</dbReference>
<dbReference type="InterPro" id="IPR013123">
    <property type="entry name" value="SpoU_subst-bd"/>
</dbReference>
<dbReference type="InterPro" id="IPR001537">
    <property type="entry name" value="SpoU_MeTrfase"/>
</dbReference>
<dbReference type="Pfam" id="PF00588">
    <property type="entry name" value="SpoU_methylase"/>
    <property type="match status" value="1"/>
</dbReference>
<dbReference type="GO" id="GO:0006396">
    <property type="term" value="P:RNA processing"/>
    <property type="evidence" value="ECO:0007669"/>
    <property type="project" value="InterPro"/>
</dbReference>